<evidence type="ECO:0000313" key="1">
    <source>
        <dbReference type="EMBL" id="KAK7062390.1"/>
    </source>
</evidence>
<dbReference type="AlphaFoldDB" id="A0AAW0EE55"/>
<sequence length="393" mass="42789">MPSLTLSSISASPPSENPLTSLVFHVPFPSDASDRLRARYEALKAERGIDANENYTKTCAGIALDAYLNPELVADREKWCKEAKTVFEGVVRENKQSILHVDIVLPGNGVLEPLNLFPCLEDLELESLSVQWPLRGSLPITLLLNSTFSDVFSKSEIPRTYAAFLGSLTSLLIKSAPTIQRLRIALPQSTTLPSSPFHSLSFSPSLIPYPLPHLEILDLTHHSPPIPALTTILTNSTHLPNLKHLILDHGAEIPLSDFDDDDEIVEDMQERTSWAALGACLSSRHPALVSLCAALHDARGSGWPVGVRMNPASLRSALAADVGELILCTAWPTSEENSADVAGIPEGERDLYAHAEGCGHLSYPAEQRPTVGLWPPLTEEGRAVGNLRGKPWY</sequence>
<dbReference type="EMBL" id="JAWWNJ010000002">
    <property type="protein sequence ID" value="KAK7062390.1"/>
    <property type="molecule type" value="Genomic_DNA"/>
</dbReference>
<reference evidence="1 2" key="1">
    <citation type="journal article" date="2024" name="J Genomics">
        <title>Draft genome sequencing and assembly of Favolaschia claudopus CIRM-BRFM 2984 isolated from oak limbs.</title>
        <authorList>
            <person name="Navarro D."/>
            <person name="Drula E."/>
            <person name="Chaduli D."/>
            <person name="Cazenave R."/>
            <person name="Ahrendt S."/>
            <person name="Wang J."/>
            <person name="Lipzen A."/>
            <person name="Daum C."/>
            <person name="Barry K."/>
            <person name="Grigoriev I.V."/>
            <person name="Favel A."/>
            <person name="Rosso M.N."/>
            <person name="Martin F."/>
        </authorList>
    </citation>
    <scope>NUCLEOTIDE SEQUENCE [LARGE SCALE GENOMIC DNA]</scope>
    <source>
        <strain evidence="1 2">CIRM-BRFM 2984</strain>
    </source>
</reference>
<keyword evidence="2" id="KW-1185">Reference proteome</keyword>
<comment type="caution">
    <text evidence="1">The sequence shown here is derived from an EMBL/GenBank/DDBJ whole genome shotgun (WGS) entry which is preliminary data.</text>
</comment>
<gene>
    <name evidence="1" type="ORF">R3P38DRAFT_3341058</name>
</gene>
<accession>A0AAW0EE55</accession>
<name>A0AAW0EE55_9AGAR</name>
<protein>
    <submittedName>
        <fullName evidence="1">Uncharacterized protein</fullName>
    </submittedName>
</protein>
<proteinExistence type="predicted"/>
<evidence type="ECO:0000313" key="2">
    <source>
        <dbReference type="Proteomes" id="UP001362999"/>
    </source>
</evidence>
<dbReference type="Proteomes" id="UP001362999">
    <property type="component" value="Unassembled WGS sequence"/>
</dbReference>
<organism evidence="1 2">
    <name type="scientific">Favolaschia claudopus</name>
    <dbReference type="NCBI Taxonomy" id="2862362"/>
    <lineage>
        <taxon>Eukaryota</taxon>
        <taxon>Fungi</taxon>
        <taxon>Dikarya</taxon>
        <taxon>Basidiomycota</taxon>
        <taxon>Agaricomycotina</taxon>
        <taxon>Agaricomycetes</taxon>
        <taxon>Agaricomycetidae</taxon>
        <taxon>Agaricales</taxon>
        <taxon>Marasmiineae</taxon>
        <taxon>Mycenaceae</taxon>
        <taxon>Favolaschia</taxon>
    </lineage>
</organism>